<accession>A0ABU4RA43</accession>
<protein>
    <recommendedName>
        <fullName evidence="3">Lipocalin-like domain-containing protein</fullName>
    </recommendedName>
</protein>
<gene>
    <name evidence="1" type="ORF">SGQ83_08845</name>
</gene>
<sequence length="163" mass="18509">MRVVIISFLLFAFFISCDKKQKPVNKFLGTWYGTEYIVPSESVLKINKDSSFSYKSAGCQWRVVSKGNWKIIGDSLELNSTSSDTCYKVFPFVFCIPFGSDAIEDKFTIPNCDADNDVSFAQFTKEVFYLKNDSLTYKIKAGSNCSDTLRIVYARTGKIRKTN</sequence>
<evidence type="ECO:0000313" key="1">
    <source>
        <dbReference type="EMBL" id="MDX6189452.1"/>
    </source>
</evidence>
<evidence type="ECO:0008006" key="3">
    <source>
        <dbReference type="Google" id="ProtNLM"/>
    </source>
</evidence>
<name>A0ABU4RA43_9FLAO</name>
<dbReference type="RefSeq" id="WP_230001828.1">
    <property type="nucleotide sequence ID" value="NZ_CP087134.1"/>
</dbReference>
<keyword evidence="2" id="KW-1185">Reference proteome</keyword>
<comment type="caution">
    <text evidence="1">The sequence shown here is derived from an EMBL/GenBank/DDBJ whole genome shotgun (WGS) entry which is preliminary data.</text>
</comment>
<proteinExistence type="predicted"/>
<dbReference type="Proteomes" id="UP001273350">
    <property type="component" value="Unassembled WGS sequence"/>
</dbReference>
<dbReference type="EMBL" id="JAWXVI010000005">
    <property type="protein sequence ID" value="MDX6189452.1"/>
    <property type="molecule type" value="Genomic_DNA"/>
</dbReference>
<reference evidence="1 2" key="1">
    <citation type="submission" date="2023-11" db="EMBL/GenBank/DDBJ databases">
        <title>Unpublished Manusciprt.</title>
        <authorList>
            <person name="Saticioglu I.B."/>
            <person name="Ay H."/>
            <person name="Ajmi N."/>
            <person name="Altun S."/>
            <person name="Duman M."/>
        </authorList>
    </citation>
    <scope>NUCLEOTIDE SEQUENCE [LARGE SCALE GENOMIC DNA]</scope>
    <source>
        <strain evidence="1 2">Fl-318</strain>
    </source>
</reference>
<evidence type="ECO:0000313" key="2">
    <source>
        <dbReference type="Proteomes" id="UP001273350"/>
    </source>
</evidence>
<organism evidence="1 2">
    <name type="scientific">Flavobacterium cupriresistens</name>
    <dbReference type="NCBI Taxonomy" id="2893885"/>
    <lineage>
        <taxon>Bacteria</taxon>
        <taxon>Pseudomonadati</taxon>
        <taxon>Bacteroidota</taxon>
        <taxon>Flavobacteriia</taxon>
        <taxon>Flavobacteriales</taxon>
        <taxon>Flavobacteriaceae</taxon>
        <taxon>Flavobacterium</taxon>
    </lineage>
</organism>
<dbReference type="PROSITE" id="PS51257">
    <property type="entry name" value="PROKAR_LIPOPROTEIN"/>
    <property type="match status" value="1"/>
</dbReference>